<proteinExistence type="inferred from homology"/>
<evidence type="ECO:0000313" key="5">
    <source>
        <dbReference type="EMBL" id="OTF79870.1"/>
    </source>
</evidence>
<comment type="caution">
    <text evidence="5">The sequence shown here is derived from an EMBL/GenBank/DDBJ whole genome shotgun (WGS) entry which is preliminary data.</text>
</comment>
<accession>A0A1Y3BG24</accession>
<evidence type="ECO:0000256" key="3">
    <source>
        <dbReference type="ARBA" id="ARBA00023134"/>
    </source>
</evidence>
<dbReference type="Proteomes" id="UP000194236">
    <property type="component" value="Unassembled WGS sequence"/>
</dbReference>
<keyword evidence="4" id="KW-0636">Prenylation</keyword>
<feature type="non-terminal residue" evidence="5">
    <location>
        <position position="65"/>
    </location>
</feature>
<gene>
    <name evidence="5" type="ORF">BLA29_015400</name>
</gene>
<dbReference type="PANTHER" id="PTHR47980">
    <property type="entry name" value="LD44762P"/>
    <property type="match status" value="1"/>
</dbReference>
<dbReference type="PROSITE" id="PS51419">
    <property type="entry name" value="RAB"/>
    <property type="match status" value="1"/>
</dbReference>
<dbReference type="SUPFAM" id="SSF52540">
    <property type="entry name" value="P-loop containing nucleoside triphosphate hydrolases"/>
    <property type="match status" value="1"/>
</dbReference>
<dbReference type="GO" id="GO:0003924">
    <property type="term" value="F:GTPase activity"/>
    <property type="evidence" value="ECO:0007669"/>
    <property type="project" value="InterPro"/>
</dbReference>
<evidence type="ECO:0000256" key="4">
    <source>
        <dbReference type="ARBA" id="ARBA00023289"/>
    </source>
</evidence>
<comment type="similarity">
    <text evidence="1">Belongs to the small GTPase superfamily. Rab family.</text>
</comment>
<dbReference type="Gene3D" id="3.40.50.300">
    <property type="entry name" value="P-loop containing nucleotide triphosphate hydrolases"/>
    <property type="match status" value="1"/>
</dbReference>
<dbReference type="InterPro" id="IPR050305">
    <property type="entry name" value="Small_GTPase_Rab"/>
</dbReference>
<name>A0A1Y3BG24_EURMA</name>
<keyword evidence="6" id="KW-1185">Reference proteome</keyword>
<evidence type="ECO:0000256" key="1">
    <source>
        <dbReference type="ARBA" id="ARBA00006270"/>
    </source>
</evidence>
<dbReference type="GO" id="GO:0005525">
    <property type="term" value="F:GTP binding"/>
    <property type="evidence" value="ECO:0007669"/>
    <property type="project" value="UniProtKB-KW"/>
</dbReference>
<dbReference type="Pfam" id="PF00071">
    <property type="entry name" value="Ras"/>
    <property type="match status" value="1"/>
</dbReference>
<dbReference type="OrthoDB" id="9989112at2759"/>
<organism evidence="5 6">
    <name type="scientific">Euroglyphus maynei</name>
    <name type="common">Mayne's house dust mite</name>
    <dbReference type="NCBI Taxonomy" id="6958"/>
    <lineage>
        <taxon>Eukaryota</taxon>
        <taxon>Metazoa</taxon>
        <taxon>Ecdysozoa</taxon>
        <taxon>Arthropoda</taxon>
        <taxon>Chelicerata</taxon>
        <taxon>Arachnida</taxon>
        <taxon>Acari</taxon>
        <taxon>Acariformes</taxon>
        <taxon>Sarcoptiformes</taxon>
        <taxon>Astigmata</taxon>
        <taxon>Psoroptidia</taxon>
        <taxon>Analgoidea</taxon>
        <taxon>Pyroglyphidae</taxon>
        <taxon>Pyroglyphinae</taxon>
        <taxon>Euroglyphus</taxon>
    </lineage>
</organism>
<protein>
    <submittedName>
        <fullName evidence="5">Uncharacterized protein</fullName>
    </submittedName>
</protein>
<reference evidence="5 6" key="1">
    <citation type="submission" date="2017-03" db="EMBL/GenBank/DDBJ databases">
        <title>Genome Survey of Euroglyphus maynei.</title>
        <authorList>
            <person name="Arlian L.G."/>
            <person name="Morgan M.S."/>
            <person name="Rider S.D."/>
        </authorList>
    </citation>
    <scope>NUCLEOTIDE SEQUENCE [LARGE SCALE GENOMIC DNA]</scope>
    <source>
        <strain evidence="5">Arlian Lab</strain>
        <tissue evidence="5">Whole body</tissue>
    </source>
</reference>
<dbReference type="AlphaFoldDB" id="A0A1Y3BG24"/>
<evidence type="ECO:0000313" key="6">
    <source>
        <dbReference type="Proteomes" id="UP000194236"/>
    </source>
</evidence>
<dbReference type="EMBL" id="MUJZ01020982">
    <property type="protein sequence ID" value="OTF79870.1"/>
    <property type="molecule type" value="Genomic_DNA"/>
</dbReference>
<keyword evidence="2" id="KW-0547">Nucleotide-binding</keyword>
<evidence type="ECO:0000256" key="2">
    <source>
        <dbReference type="ARBA" id="ARBA00022741"/>
    </source>
</evidence>
<dbReference type="CDD" id="cd00154">
    <property type="entry name" value="Rab"/>
    <property type="match status" value="1"/>
</dbReference>
<keyword evidence="3" id="KW-0342">GTP-binding</keyword>
<dbReference type="InterPro" id="IPR027417">
    <property type="entry name" value="P-loop_NTPase"/>
</dbReference>
<dbReference type="InterPro" id="IPR001806">
    <property type="entry name" value="Small_GTPase"/>
</dbReference>
<sequence length="65" mass="7622">MIKLDDDDDNIKLQLWDTAGQERFRALTTAYYRGAMGIIVVFDVTNLESFQHVSYWFKNIDEVCT</sequence>
<dbReference type="FunFam" id="3.40.50.300:FF:001447">
    <property type="entry name" value="Ras-related protein Rab-1B"/>
    <property type="match status" value="1"/>
</dbReference>
<keyword evidence="4" id="KW-0449">Lipoprotein</keyword>
<dbReference type="SMART" id="SM00175">
    <property type="entry name" value="RAB"/>
    <property type="match status" value="1"/>
</dbReference>